<name>A0AAQ3R523_9PEZI</name>
<protein>
    <submittedName>
        <fullName evidence="2">Uncharacterized protein</fullName>
    </submittedName>
</protein>
<proteinExistence type="predicted"/>
<evidence type="ECO:0000313" key="2">
    <source>
        <dbReference type="EMBL" id="WPH01581.1"/>
    </source>
</evidence>
<accession>A0AAQ3R523</accession>
<evidence type="ECO:0000313" key="3">
    <source>
        <dbReference type="Proteomes" id="UP001303373"/>
    </source>
</evidence>
<dbReference type="AlphaFoldDB" id="A0AAQ3R523"/>
<organism evidence="2 3">
    <name type="scientific">Acrodontium crateriforme</name>
    <dbReference type="NCBI Taxonomy" id="150365"/>
    <lineage>
        <taxon>Eukaryota</taxon>
        <taxon>Fungi</taxon>
        <taxon>Dikarya</taxon>
        <taxon>Ascomycota</taxon>
        <taxon>Pezizomycotina</taxon>
        <taxon>Dothideomycetes</taxon>
        <taxon>Dothideomycetidae</taxon>
        <taxon>Mycosphaerellales</taxon>
        <taxon>Teratosphaeriaceae</taxon>
        <taxon>Acrodontium</taxon>
    </lineage>
</organism>
<dbReference type="Proteomes" id="UP001303373">
    <property type="component" value="Chromosome 6"/>
</dbReference>
<feature type="compositionally biased region" description="Polar residues" evidence="1">
    <location>
        <begin position="200"/>
        <end position="209"/>
    </location>
</feature>
<gene>
    <name evidence="2" type="ORF">R9X50_00442900</name>
</gene>
<feature type="region of interest" description="Disordered" evidence="1">
    <location>
        <begin position="196"/>
        <end position="216"/>
    </location>
</feature>
<evidence type="ECO:0000256" key="1">
    <source>
        <dbReference type="SAM" id="MobiDB-lite"/>
    </source>
</evidence>
<dbReference type="EMBL" id="CP138585">
    <property type="protein sequence ID" value="WPH01581.1"/>
    <property type="molecule type" value="Genomic_DNA"/>
</dbReference>
<sequence length="283" mass="31147">MFSFADDAAVPDDDPPEYRNLSESLPAYEALKKYSILYVPSTGPGVSGYLKIATKDALVYRADTVQSHFMGPGASIILRAPKSPLPASIESTDRQMQDMSNFKVVGQCNVSTRLARDIKFGLGPSPESMVAVEREKFGRTIIRLRNASSRELFKFQAGDSAWVWRPKTRSLAGWNTPDQRSVNKGLDRRAMELLPADSPALNSKSNQDDASPDTPSAEAYMSYIHWSPLPGAPLPPQPVSWRVGRPIAELSMYNEAGEATTISALMIALAIDERETVHSKEAW</sequence>
<keyword evidence="3" id="KW-1185">Reference proteome</keyword>
<feature type="region of interest" description="Disordered" evidence="1">
    <location>
        <begin position="1"/>
        <end position="21"/>
    </location>
</feature>
<reference evidence="2 3" key="1">
    <citation type="submission" date="2023-11" db="EMBL/GenBank/DDBJ databases">
        <title>An acidophilic fungus is an integral part of prey digestion in a carnivorous sundew plant.</title>
        <authorList>
            <person name="Tsai I.J."/>
        </authorList>
    </citation>
    <scope>NUCLEOTIDE SEQUENCE [LARGE SCALE GENOMIC DNA]</scope>
    <source>
        <strain evidence="2">169a</strain>
    </source>
</reference>